<evidence type="ECO:0000256" key="1">
    <source>
        <dbReference type="ARBA" id="ARBA00023015"/>
    </source>
</evidence>
<dbReference type="EMBL" id="JABWDY010000820">
    <property type="protein sequence ID" value="KAF5207894.1"/>
    <property type="molecule type" value="Genomic_DNA"/>
</dbReference>
<dbReference type="Pfam" id="PF02365">
    <property type="entry name" value="NAM"/>
    <property type="match status" value="1"/>
</dbReference>
<dbReference type="GO" id="GO:0003677">
    <property type="term" value="F:DNA binding"/>
    <property type="evidence" value="ECO:0007669"/>
    <property type="project" value="UniProtKB-KW"/>
</dbReference>
<dbReference type="AlphaFoldDB" id="A0A7J6XDR9"/>
<reference evidence="6 7" key="1">
    <citation type="submission" date="2020-06" db="EMBL/GenBank/DDBJ databases">
        <title>Transcriptomic and genomic resources for Thalictrum thalictroides and T. hernandezii: Facilitating candidate gene discovery in an emerging model plant lineage.</title>
        <authorList>
            <person name="Arias T."/>
            <person name="Riano-Pachon D.M."/>
            <person name="Di Stilio V.S."/>
        </authorList>
    </citation>
    <scope>NUCLEOTIDE SEQUENCE [LARGE SCALE GENOMIC DNA]</scope>
    <source>
        <strain evidence="7">cv. WT478/WT964</strain>
        <tissue evidence="6">Leaves</tissue>
    </source>
</reference>
<dbReference type="PANTHER" id="PTHR31719">
    <property type="entry name" value="NAC TRANSCRIPTION FACTOR 56"/>
    <property type="match status" value="1"/>
</dbReference>
<name>A0A7J6XDR9_THATH</name>
<dbReference type="GO" id="GO:0048731">
    <property type="term" value="P:system development"/>
    <property type="evidence" value="ECO:0007669"/>
    <property type="project" value="TreeGrafter"/>
</dbReference>
<gene>
    <name evidence="6" type="ORF">FRX31_002519</name>
</gene>
<feature type="domain" description="NAC" evidence="5">
    <location>
        <begin position="1"/>
        <end position="149"/>
    </location>
</feature>
<evidence type="ECO:0000256" key="2">
    <source>
        <dbReference type="ARBA" id="ARBA00023125"/>
    </source>
</evidence>
<dbReference type="Proteomes" id="UP000554482">
    <property type="component" value="Unassembled WGS sequence"/>
</dbReference>
<dbReference type="InterPro" id="IPR003441">
    <property type="entry name" value="NAC-dom"/>
</dbReference>
<evidence type="ECO:0000313" key="6">
    <source>
        <dbReference type="EMBL" id="KAF5207894.1"/>
    </source>
</evidence>
<accession>A0A7J6XDR9</accession>
<evidence type="ECO:0000313" key="7">
    <source>
        <dbReference type="Proteomes" id="UP000554482"/>
    </source>
</evidence>
<keyword evidence="7" id="KW-1185">Reference proteome</keyword>
<dbReference type="Gene3D" id="2.170.150.80">
    <property type="entry name" value="NAC domain"/>
    <property type="match status" value="1"/>
</dbReference>
<evidence type="ECO:0000256" key="4">
    <source>
        <dbReference type="ARBA" id="ARBA00023242"/>
    </source>
</evidence>
<keyword evidence="3" id="KW-0804">Transcription</keyword>
<keyword evidence="4" id="KW-0539">Nucleus</keyword>
<dbReference type="SUPFAM" id="SSF101941">
    <property type="entry name" value="NAC domain"/>
    <property type="match status" value="1"/>
</dbReference>
<evidence type="ECO:0000259" key="5">
    <source>
        <dbReference type="PROSITE" id="PS51005"/>
    </source>
</evidence>
<dbReference type="InterPro" id="IPR036093">
    <property type="entry name" value="NAC_dom_sf"/>
</dbReference>
<dbReference type="PROSITE" id="PS51005">
    <property type="entry name" value="NAC"/>
    <property type="match status" value="1"/>
</dbReference>
<proteinExistence type="predicted"/>
<dbReference type="GO" id="GO:0006355">
    <property type="term" value="P:regulation of DNA-templated transcription"/>
    <property type="evidence" value="ECO:0007669"/>
    <property type="project" value="InterPro"/>
</dbReference>
<evidence type="ECO:0000256" key="3">
    <source>
        <dbReference type="ARBA" id="ARBA00023163"/>
    </source>
</evidence>
<organism evidence="6 7">
    <name type="scientific">Thalictrum thalictroides</name>
    <name type="common">Rue-anemone</name>
    <name type="synonym">Anemone thalictroides</name>
    <dbReference type="NCBI Taxonomy" id="46969"/>
    <lineage>
        <taxon>Eukaryota</taxon>
        <taxon>Viridiplantae</taxon>
        <taxon>Streptophyta</taxon>
        <taxon>Embryophyta</taxon>
        <taxon>Tracheophyta</taxon>
        <taxon>Spermatophyta</taxon>
        <taxon>Magnoliopsida</taxon>
        <taxon>Ranunculales</taxon>
        <taxon>Ranunculaceae</taxon>
        <taxon>Thalictroideae</taxon>
        <taxon>Thalictrum</taxon>
    </lineage>
</organism>
<dbReference type="PANTHER" id="PTHR31719:SF164">
    <property type="entry name" value="NAC DOMAIN-CONTAINING PROTEIN"/>
    <property type="match status" value="1"/>
</dbReference>
<sequence length="388" mass="44264">MKRKSKYSDKEIISFLQRKVNGEKIPEGLITEKNLYGEEEPWVFFKNSEEKELFFFTNTSNKFSKGDRKSRTAGADGFWKGDTCGTDIEDDQSNKKIGIRRTFTFLLKKSSILKTNSDYSLYRWTMHEYKLCIDELTEGDLALCRVRRNLKSETARKKSIKKEIKIEEEEDQDDGVNVVQSKKRISKKKSISELNNGCGVVGQNKSLKKKSGKRRRLLELEEDVGSMRVPQPLMLKAKLELIPEEVEHGLVMALAVPHEIVAADGTTRMAVVEEDMQDGDDDTVQHGIMPRKGAGVDSTIPQEEVITTTDGNNTVSVEDANMEDDDSQKEFDMLADLTKNLTAELKKLYFQKEEESLMPSLFFTNVVDTYSNWMTGCELMMIPSKRET</sequence>
<comment type="caution">
    <text evidence="6">The sequence shown here is derived from an EMBL/GenBank/DDBJ whole genome shotgun (WGS) entry which is preliminary data.</text>
</comment>
<protein>
    <recommendedName>
        <fullName evidence="5">NAC domain-containing protein</fullName>
    </recommendedName>
</protein>
<keyword evidence="1" id="KW-0805">Transcription regulation</keyword>
<keyword evidence="2" id="KW-0238">DNA-binding</keyword>